<gene>
    <name evidence="2" type="ORF">MERR_LOCUS6929</name>
</gene>
<accession>A0A6D2HS80</accession>
<organism evidence="2 3">
    <name type="scientific">Microthlaspi erraticum</name>
    <dbReference type="NCBI Taxonomy" id="1685480"/>
    <lineage>
        <taxon>Eukaryota</taxon>
        <taxon>Viridiplantae</taxon>
        <taxon>Streptophyta</taxon>
        <taxon>Embryophyta</taxon>
        <taxon>Tracheophyta</taxon>
        <taxon>Spermatophyta</taxon>
        <taxon>Magnoliopsida</taxon>
        <taxon>eudicotyledons</taxon>
        <taxon>Gunneridae</taxon>
        <taxon>Pentapetalae</taxon>
        <taxon>rosids</taxon>
        <taxon>malvids</taxon>
        <taxon>Brassicales</taxon>
        <taxon>Brassicaceae</taxon>
        <taxon>Coluteocarpeae</taxon>
        <taxon>Microthlaspi</taxon>
    </lineage>
</organism>
<reference evidence="2" key="1">
    <citation type="submission" date="2020-01" db="EMBL/GenBank/DDBJ databases">
        <authorList>
            <person name="Mishra B."/>
        </authorList>
    </citation>
    <scope>NUCLEOTIDE SEQUENCE [LARGE SCALE GENOMIC DNA]</scope>
</reference>
<sequence length="123" mass="14544">MEESECTEKFELERLSVEGTELDQSAGREIFLSVQRETVIERESGFREFSSVPIDIDRIDRLFRPRAPVSDRWSDREPTVPKIREPNVRRSVRERPSDRSVTVRTSVRDRSVYRRESDSRLTD</sequence>
<dbReference type="EMBL" id="CACVBM020000477">
    <property type="protein sequence ID" value="CAA7019694.1"/>
    <property type="molecule type" value="Genomic_DNA"/>
</dbReference>
<evidence type="ECO:0000313" key="2">
    <source>
        <dbReference type="EMBL" id="CAA7019694.1"/>
    </source>
</evidence>
<evidence type="ECO:0000313" key="3">
    <source>
        <dbReference type="Proteomes" id="UP000467841"/>
    </source>
</evidence>
<comment type="caution">
    <text evidence="2">The sequence shown here is derived from an EMBL/GenBank/DDBJ whole genome shotgun (WGS) entry which is preliminary data.</text>
</comment>
<proteinExistence type="predicted"/>
<protein>
    <submittedName>
        <fullName evidence="2">Uncharacterized protein</fullName>
    </submittedName>
</protein>
<evidence type="ECO:0000256" key="1">
    <source>
        <dbReference type="SAM" id="MobiDB-lite"/>
    </source>
</evidence>
<feature type="region of interest" description="Disordered" evidence="1">
    <location>
        <begin position="70"/>
        <end position="106"/>
    </location>
</feature>
<keyword evidence="3" id="KW-1185">Reference proteome</keyword>
<dbReference type="Proteomes" id="UP000467841">
    <property type="component" value="Unassembled WGS sequence"/>
</dbReference>
<dbReference type="AlphaFoldDB" id="A0A6D2HS80"/>
<feature type="compositionally biased region" description="Basic and acidic residues" evidence="1">
    <location>
        <begin position="72"/>
        <end position="98"/>
    </location>
</feature>
<name>A0A6D2HS80_9BRAS</name>